<dbReference type="Gene3D" id="3.40.50.150">
    <property type="entry name" value="Vaccinia Virus protein VP39"/>
    <property type="match status" value="1"/>
</dbReference>
<reference evidence="2" key="2">
    <citation type="submission" date="2015-01" db="EMBL/GenBank/DDBJ databases">
        <title>Evolutionary Origins and Diversification of the Mycorrhizal Mutualists.</title>
        <authorList>
            <consortium name="DOE Joint Genome Institute"/>
            <consortium name="Mycorrhizal Genomics Consortium"/>
            <person name="Kohler A."/>
            <person name="Kuo A."/>
            <person name="Nagy L.G."/>
            <person name="Floudas D."/>
            <person name="Copeland A."/>
            <person name="Barry K.W."/>
            <person name="Cichocki N."/>
            <person name="Veneault-Fourrey C."/>
            <person name="LaButti K."/>
            <person name="Lindquist E.A."/>
            <person name="Lipzen A."/>
            <person name="Lundell T."/>
            <person name="Morin E."/>
            <person name="Murat C."/>
            <person name="Riley R."/>
            <person name="Ohm R."/>
            <person name="Sun H."/>
            <person name="Tunlid A."/>
            <person name="Henrissat B."/>
            <person name="Grigoriev I.V."/>
            <person name="Hibbett D.S."/>
            <person name="Martin F."/>
        </authorList>
    </citation>
    <scope>NUCLEOTIDE SEQUENCE [LARGE SCALE GENOMIC DNA]</scope>
    <source>
        <strain evidence="2">441</strain>
    </source>
</reference>
<reference evidence="1 2" key="1">
    <citation type="submission" date="2014-04" db="EMBL/GenBank/DDBJ databases">
        <authorList>
            <consortium name="DOE Joint Genome Institute"/>
            <person name="Kuo A."/>
            <person name="Kohler A."/>
            <person name="Costa M.D."/>
            <person name="Nagy L.G."/>
            <person name="Floudas D."/>
            <person name="Copeland A."/>
            <person name="Barry K.W."/>
            <person name="Cichocki N."/>
            <person name="Veneault-Fourrey C."/>
            <person name="LaButti K."/>
            <person name="Lindquist E.A."/>
            <person name="Lipzen A."/>
            <person name="Lundell T."/>
            <person name="Morin E."/>
            <person name="Murat C."/>
            <person name="Sun H."/>
            <person name="Tunlid A."/>
            <person name="Henrissat B."/>
            <person name="Grigoriev I.V."/>
            <person name="Hibbett D.S."/>
            <person name="Martin F."/>
            <person name="Nordberg H.P."/>
            <person name="Cantor M.N."/>
            <person name="Hua S.X."/>
        </authorList>
    </citation>
    <scope>NUCLEOTIDE SEQUENCE [LARGE SCALE GENOMIC DNA]</scope>
    <source>
        <strain evidence="1 2">441</strain>
    </source>
</reference>
<dbReference type="GO" id="GO:0005737">
    <property type="term" value="C:cytoplasm"/>
    <property type="evidence" value="ECO:0007669"/>
    <property type="project" value="TreeGrafter"/>
</dbReference>
<dbReference type="STRING" id="765257.A0A0C9ZNC5"/>
<dbReference type="SUPFAM" id="SSF53335">
    <property type="entry name" value="S-adenosyl-L-methionine-dependent methyltransferases"/>
    <property type="match status" value="1"/>
</dbReference>
<protein>
    <submittedName>
        <fullName evidence="1">Unplaced genomic scaffold scaffold_38, whole genome shotgun sequence</fullName>
    </submittedName>
</protein>
<proteinExistence type="predicted"/>
<dbReference type="PANTHER" id="PTHR14614:SF104">
    <property type="entry name" value="N-METHYLTRANSFERASE, PUTATIVE (AFU_ORTHOLOGUE AFUA_1G17750)-RELATED"/>
    <property type="match status" value="1"/>
</dbReference>
<dbReference type="OrthoDB" id="407325at2759"/>
<evidence type="ECO:0000313" key="1">
    <source>
        <dbReference type="EMBL" id="KIK23862.1"/>
    </source>
</evidence>
<dbReference type="CDD" id="cd02440">
    <property type="entry name" value="AdoMet_MTases"/>
    <property type="match status" value="1"/>
</dbReference>
<dbReference type="Proteomes" id="UP000054018">
    <property type="component" value="Unassembled WGS sequence"/>
</dbReference>
<name>A0A0C9ZNC5_9AGAM</name>
<dbReference type="GO" id="GO:0008757">
    <property type="term" value="F:S-adenosylmethionine-dependent methyltransferase activity"/>
    <property type="evidence" value="ECO:0007669"/>
    <property type="project" value="UniProtKB-ARBA"/>
</dbReference>
<dbReference type="EMBL" id="KN833722">
    <property type="protein sequence ID" value="KIK23862.1"/>
    <property type="molecule type" value="Genomic_DNA"/>
</dbReference>
<sequence length="286" mass="32087">MLASKAGDDPEDILSSSLQTLYDFTPITHSSPGSIFTYVIKPTLLPNPNSARVIELGTPDPQPSKWDLHASSIWVAAVYLADHVEDLELHRFQDREVVRVLELGAGAGLPSILIASAYRNARVTISDYPDEHLIRTLSENILRNDVSCVARAAPYDWGTEISTLFGADEMENDVLFDVVIAADTLWNPSLHQRFVLSLVMSLKYSPDSRVYLVAGLHTGRYTIQAFLRSIETDGCGLVVESLSERQVTAAQTSRSWDVARAENEDEQERRRWVVWIVLKWRECDLT</sequence>
<keyword evidence="2" id="KW-1185">Reference proteome</keyword>
<accession>A0A0C9ZNC5</accession>
<gene>
    <name evidence="1" type="ORF">PISMIDRAFT_678869</name>
</gene>
<dbReference type="PANTHER" id="PTHR14614">
    <property type="entry name" value="HEPATOCELLULAR CARCINOMA-ASSOCIATED ANTIGEN"/>
    <property type="match status" value="1"/>
</dbReference>
<organism evidence="1 2">
    <name type="scientific">Pisolithus microcarpus 441</name>
    <dbReference type="NCBI Taxonomy" id="765257"/>
    <lineage>
        <taxon>Eukaryota</taxon>
        <taxon>Fungi</taxon>
        <taxon>Dikarya</taxon>
        <taxon>Basidiomycota</taxon>
        <taxon>Agaricomycotina</taxon>
        <taxon>Agaricomycetes</taxon>
        <taxon>Agaricomycetidae</taxon>
        <taxon>Boletales</taxon>
        <taxon>Sclerodermatineae</taxon>
        <taxon>Pisolithaceae</taxon>
        <taxon>Pisolithus</taxon>
    </lineage>
</organism>
<dbReference type="HOGENOM" id="CLU_032409_2_1_1"/>
<dbReference type="Pfam" id="PF10294">
    <property type="entry name" value="Methyltransf_16"/>
    <property type="match status" value="1"/>
</dbReference>
<dbReference type="InterPro" id="IPR019410">
    <property type="entry name" value="Methyltransf_16"/>
</dbReference>
<dbReference type="AlphaFoldDB" id="A0A0C9ZNC5"/>
<dbReference type="InterPro" id="IPR029063">
    <property type="entry name" value="SAM-dependent_MTases_sf"/>
</dbReference>
<evidence type="ECO:0000313" key="2">
    <source>
        <dbReference type="Proteomes" id="UP000054018"/>
    </source>
</evidence>